<dbReference type="InterPro" id="IPR010827">
    <property type="entry name" value="BamA/TamA_POTRA"/>
</dbReference>
<evidence type="ECO:0000256" key="1">
    <source>
        <dbReference type="ARBA" id="ARBA00004370"/>
    </source>
</evidence>
<dbReference type="eggNOG" id="COG4775">
    <property type="taxonomic scope" value="Bacteria"/>
</dbReference>
<dbReference type="RefSeq" id="WP_052430335.1">
    <property type="nucleotide sequence ID" value="NZ_BBLT01000008.1"/>
</dbReference>
<dbReference type="STRING" id="153721.MYP_3801"/>
<feature type="domain" description="POTRA" evidence="6">
    <location>
        <begin position="34"/>
        <end position="109"/>
    </location>
</feature>
<evidence type="ECO:0000256" key="5">
    <source>
        <dbReference type="SAM" id="SignalP"/>
    </source>
</evidence>
<keyword evidence="2" id="KW-1134">Transmembrane beta strand</keyword>
<dbReference type="PROSITE" id="PS51779">
    <property type="entry name" value="POTRA"/>
    <property type="match status" value="1"/>
</dbReference>
<evidence type="ECO:0000256" key="3">
    <source>
        <dbReference type="ARBA" id="ARBA00022692"/>
    </source>
</evidence>
<keyword evidence="8" id="KW-1185">Reference proteome</keyword>
<comment type="caution">
    <text evidence="7">The sequence shown here is derived from an EMBL/GenBank/DDBJ whole genome shotgun (WGS) entry which is preliminary data.</text>
</comment>
<dbReference type="EMBL" id="BBLT01000008">
    <property type="protein sequence ID" value="GAL86571.1"/>
    <property type="molecule type" value="Genomic_DNA"/>
</dbReference>
<evidence type="ECO:0000313" key="7">
    <source>
        <dbReference type="EMBL" id="GAL86571.1"/>
    </source>
</evidence>
<dbReference type="Proteomes" id="UP000030185">
    <property type="component" value="Unassembled WGS sequence"/>
</dbReference>
<gene>
    <name evidence="7" type="ORF">MYP_3801</name>
</gene>
<proteinExistence type="predicted"/>
<dbReference type="InterPro" id="IPR000184">
    <property type="entry name" value="Bac_surfAg_D15"/>
</dbReference>
<dbReference type="InterPro" id="IPR039910">
    <property type="entry name" value="D15-like"/>
</dbReference>
<dbReference type="Pfam" id="PF01103">
    <property type="entry name" value="Omp85"/>
    <property type="match status" value="1"/>
</dbReference>
<name>A0A098LHV7_9BACT</name>
<dbReference type="OrthoDB" id="9768717at2"/>
<accession>A0A098LHV7</accession>
<comment type="subcellular location">
    <subcellularLocation>
        <location evidence="1">Membrane</location>
    </subcellularLocation>
</comment>
<evidence type="ECO:0000256" key="2">
    <source>
        <dbReference type="ARBA" id="ARBA00022452"/>
    </source>
</evidence>
<keyword evidence="4" id="KW-0472">Membrane</keyword>
<dbReference type="Pfam" id="PF07244">
    <property type="entry name" value="POTRA"/>
    <property type="match status" value="1"/>
</dbReference>
<feature type="chain" id="PRO_5001937138" description="POTRA domain-containing protein" evidence="5">
    <location>
        <begin position="21"/>
        <end position="470"/>
    </location>
</feature>
<dbReference type="PANTHER" id="PTHR12815:SF18">
    <property type="entry name" value="SORTING AND ASSEMBLY MACHINERY COMPONENT 50 HOMOLOG"/>
    <property type="match status" value="1"/>
</dbReference>
<evidence type="ECO:0000256" key="4">
    <source>
        <dbReference type="ARBA" id="ARBA00023136"/>
    </source>
</evidence>
<keyword evidence="5" id="KW-0732">Signal</keyword>
<dbReference type="Gene3D" id="3.10.20.310">
    <property type="entry name" value="membrane protein fhac"/>
    <property type="match status" value="1"/>
</dbReference>
<protein>
    <recommendedName>
        <fullName evidence="6">POTRA domain-containing protein</fullName>
    </recommendedName>
</protein>
<organism evidence="7 8">
    <name type="scientific">Sporocytophaga myxococcoides</name>
    <dbReference type="NCBI Taxonomy" id="153721"/>
    <lineage>
        <taxon>Bacteria</taxon>
        <taxon>Pseudomonadati</taxon>
        <taxon>Bacteroidota</taxon>
        <taxon>Cytophagia</taxon>
        <taxon>Cytophagales</taxon>
        <taxon>Cytophagaceae</taxon>
        <taxon>Sporocytophaga</taxon>
    </lineage>
</organism>
<dbReference type="GO" id="GO:0019867">
    <property type="term" value="C:outer membrane"/>
    <property type="evidence" value="ECO:0007669"/>
    <property type="project" value="InterPro"/>
</dbReference>
<dbReference type="InterPro" id="IPR034746">
    <property type="entry name" value="POTRA"/>
</dbReference>
<feature type="signal peptide" evidence="5">
    <location>
        <begin position="1"/>
        <end position="20"/>
    </location>
</feature>
<reference evidence="7 8" key="1">
    <citation type="submission" date="2014-09" db="EMBL/GenBank/DDBJ databases">
        <title>Sporocytophaga myxococcoides PG-01 genome sequencing.</title>
        <authorList>
            <person name="Liu L."/>
            <person name="Gao P.J."/>
            <person name="Chen G.J."/>
            <person name="Wang L.S."/>
        </authorList>
    </citation>
    <scope>NUCLEOTIDE SEQUENCE [LARGE SCALE GENOMIC DNA]</scope>
    <source>
        <strain evidence="7 8">PG-01</strain>
    </source>
</reference>
<dbReference type="AlphaFoldDB" id="A0A098LHV7"/>
<sequence length="470" mass="54418">MSFKFFILFISLLVPTFISAQIHSPSEACDTSFIVINNIKLEGNKRTKDRIILRELSIDPGDTILKKDLEPLLIKTRNRIFNTGLFLKADIILIGDSTVRELEIVVKERLFTYPLPILSLADRNFNEWWHTRNHDLSRIDYGINFIKKNVRGMNETLRLKVNAGFSTKAELTYTFPYLDLKQRIGLVLFAGIIQNKKIPYQTLENELAFFEGKNFVRRRITGSLTLSYRRKFYEFHSLSLGFFANRISDSIAELNPDYFLNQRVRQNYLDLKYTFTYDRRDITYYPLNGFYIKAEVDKQGLLDADDVNIFSVKTEGSVYKPLGKGFFVAAGSALKYSTPSKQPYYNIRGLGYMKDYISGYELFVIDGSSYSLLKSNIKYRLFKTEKKLGFLPTEKIRSIPLTLYLKTYFDTGYVVDHTNIPGNAILANQWLWGGGAGFDLVTYYDLVFRFEYSINKQLQTGLFFSLKAAI</sequence>
<evidence type="ECO:0000259" key="6">
    <source>
        <dbReference type="PROSITE" id="PS51779"/>
    </source>
</evidence>
<evidence type="ECO:0000313" key="8">
    <source>
        <dbReference type="Proteomes" id="UP000030185"/>
    </source>
</evidence>
<dbReference type="PANTHER" id="PTHR12815">
    <property type="entry name" value="SORTING AND ASSEMBLY MACHINERY SAMM50 PROTEIN FAMILY MEMBER"/>
    <property type="match status" value="1"/>
</dbReference>
<keyword evidence="3" id="KW-0812">Transmembrane</keyword>
<dbReference type="Gene3D" id="2.40.160.50">
    <property type="entry name" value="membrane protein fhac: a member of the omp85/tpsb transporter family"/>
    <property type="match status" value="1"/>
</dbReference>